<feature type="domain" description="DUF7036" evidence="2">
    <location>
        <begin position="132"/>
        <end position="223"/>
    </location>
</feature>
<feature type="region of interest" description="Disordered" evidence="1">
    <location>
        <begin position="285"/>
        <end position="404"/>
    </location>
</feature>
<reference evidence="3 4" key="1">
    <citation type="submission" date="2024-02" db="EMBL/GenBank/DDBJ databases">
        <authorList>
            <person name="Vignale AGUSTIN F."/>
            <person name="Sosa J E."/>
            <person name="Modenutti C."/>
        </authorList>
    </citation>
    <scope>NUCLEOTIDE SEQUENCE [LARGE SCALE GENOMIC DNA]</scope>
</reference>
<evidence type="ECO:0000313" key="4">
    <source>
        <dbReference type="Proteomes" id="UP001642360"/>
    </source>
</evidence>
<feature type="compositionally biased region" description="Pro residues" evidence="1">
    <location>
        <begin position="242"/>
        <end position="252"/>
    </location>
</feature>
<keyword evidence="4" id="KW-1185">Reference proteome</keyword>
<accession>A0ABC8S1W2</accession>
<gene>
    <name evidence="3" type="ORF">ILEXP_LOCUS19331</name>
</gene>
<dbReference type="InterPro" id="IPR055464">
    <property type="entry name" value="DUF7036"/>
</dbReference>
<dbReference type="Pfam" id="PF23041">
    <property type="entry name" value="DUF7036"/>
    <property type="match status" value="2"/>
</dbReference>
<dbReference type="PANTHER" id="PTHR33826">
    <property type="entry name" value="F20B24.21"/>
    <property type="match status" value="1"/>
</dbReference>
<sequence length="443" mass="47443">MHATVQAYFRLQKPVSLLIPRMARLEYDIYGEIGVPSTKVAILSMHRAGVSDWTNVVVGVLSDPWNVSINSVSLSVLRSSLIELFLGHSNLTLTASIFGQPSSFEILKFPGGITVIPEQYASIWQIPQILFNFTLYNSINEIKENFVELKQQLKFGLYLRPNENVYVQVTNNYGSTKDPPVTVQASVMSDLGNLQPQRLKQLAQTITGSPSAENLGLNNSVFGKVKQISLSSYLNQTIHGSPPIPSPAPSPSPDAERPISPSKSLSPSNYPAPLPDFRRYPPCFNCDASSPSDDSHPSAPSPGNDVHHSLPPISSSPAPSMVNTPFPRSRGCRIPPNPSPKSHPVPVAPAFSPRTSIYPPPIGPTPQMSPGLSPLPVVSYGSSRNQDKGNWEGVSPPSASPSVSASLSLNEHVIAFVDMDMERLGVGGNGSGGKGLLALSGLG</sequence>
<dbReference type="PANTHER" id="PTHR33826:SF4">
    <property type="entry name" value="F20B24.21"/>
    <property type="match status" value="1"/>
</dbReference>
<evidence type="ECO:0000256" key="1">
    <source>
        <dbReference type="SAM" id="MobiDB-lite"/>
    </source>
</evidence>
<proteinExistence type="predicted"/>
<comment type="caution">
    <text evidence="3">The sequence shown here is derived from an EMBL/GenBank/DDBJ whole genome shotgun (WGS) entry which is preliminary data.</text>
</comment>
<feature type="region of interest" description="Disordered" evidence="1">
    <location>
        <begin position="236"/>
        <end position="272"/>
    </location>
</feature>
<protein>
    <recommendedName>
        <fullName evidence="2">DUF7036 domain-containing protein</fullName>
    </recommendedName>
</protein>
<evidence type="ECO:0000259" key="2">
    <source>
        <dbReference type="Pfam" id="PF23041"/>
    </source>
</evidence>
<name>A0ABC8S1W2_9AQUA</name>
<dbReference type="EMBL" id="CAUOFW020002103">
    <property type="protein sequence ID" value="CAK9151175.1"/>
    <property type="molecule type" value="Genomic_DNA"/>
</dbReference>
<feature type="compositionally biased region" description="Pro residues" evidence="1">
    <location>
        <begin position="335"/>
        <end position="347"/>
    </location>
</feature>
<feature type="domain" description="DUF7036" evidence="2">
    <location>
        <begin position="8"/>
        <end position="99"/>
    </location>
</feature>
<evidence type="ECO:0000313" key="3">
    <source>
        <dbReference type="EMBL" id="CAK9151175.1"/>
    </source>
</evidence>
<dbReference type="AlphaFoldDB" id="A0ABC8S1W2"/>
<organism evidence="3 4">
    <name type="scientific">Ilex paraguariensis</name>
    <name type="common">yerba mate</name>
    <dbReference type="NCBI Taxonomy" id="185542"/>
    <lineage>
        <taxon>Eukaryota</taxon>
        <taxon>Viridiplantae</taxon>
        <taxon>Streptophyta</taxon>
        <taxon>Embryophyta</taxon>
        <taxon>Tracheophyta</taxon>
        <taxon>Spermatophyta</taxon>
        <taxon>Magnoliopsida</taxon>
        <taxon>eudicotyledons</taxon>
        <taxon>Gunneridae</taxon>
        <taxon>Pentapetalae</taxon>
        <taxon>asterids</taxon>
        <taxon>campanulids</taxon>
        <taxon>Aquifoliales</taxon>
        <taxon>Aquifoliaceae</taxon>
        <taxon>Ilex</taxon>
    </lineage>
</organism>
<feature type="compositionally biased region" description="Low complexity" evidence="1">
    <location>
        <begin position="309"/>
        <end position="320"/>
    </location>
</feature>
<feature type="compositionally biased region" description="Low complexity" evidence="1">
    <location>
        <begin position="287"/>
        <end position="302"/>
    </location>
</feature>
<dbReference type="Proteomes" id="UP001642360">
    <property type="component" value="Unassembled WGS sequence"/>
</dbReference>
<feature type="compositionally biased region" description="Low complexity" evidence="1">
    <location>
        <begin position="394"/>
        <end position="404"/>
    </location>
</feature>